<feature type="region of interest" description="Disordered" evidence="1">
    <location>
        <begin position="109"/>
        <end position="146"/>
    </location>
</feature>
<accession>A0A6A4GD97</accession>
<keyword evidence="2" id="KW-0472">Membrane</keyword>
<evidence type="ECO:0000313" key="4">
    <source>
        <dbReference type="Proteomes" id="UP000799118"/>
    </source>
</evidence>
<gene>
    <name evidence="3" type="ORF">BT96DRAFT_951256</name>
</gene>
<keyword evidence="2" id="KW-0812">Transmembrane</keyword>
<feature type="transmembrane region" description="Helical" evidence="2">
    <location>
        <begin position="32"/>
        <end position="59"/>
    </location>
</feature>
<evidence type="ECO:0000256" key="1">
    <source>
        <dbReference type="SAM" id="MobiDB-lite"/>
    </source>
</evidence>
<evidence type="ECO:0000313" key="3">
    <source>
        <dbReference type="EMBL" id="KAE9383522.1"/>
    </source>
</evidence>
<organism evidence="3 4">
    <name type="scientific">Gymnopus androsaceus JB14</name>
    <dbReference type="NCBI Taxonomy" id="1447944"/>
    <lineage>
        <taxon>Eukaryota</taxon>
        <taxon>Fungi</taxon>
        <taxon>Dikarya</taxon>
        <taxon>Basidiomycota</taxon>
        <taxon>Agaricomycotina</taxon>
        <taxon>Agaricomycetes</taxon>
        <taxon>Agaricomycetidae</taxon>
        <taxon>Agaricales</taxon>
        <taxon>Marasmiineae</taxon>
        <taxon>Omphalotaceae</taxon>
        <taxon>Gymnopus</taxon>
    </lineage>
</organism>
<sequence>MVRERIYIQKTTGLFLLEWSSYDDRPSYKTMLLVILTIQLYSAVLCLQIITNILIIFGLTPPSHENSKPYSAVKPVPNAEVDNDLPHITSNFWLGERAYYATHNIGYTARPPHSSNPDSSVPDDSRRLAARKTRRGPRETHQSTGECVEDRAMQLAIDEIYVENGIKWESWAALDHPHR</sequence>
<feature type="compositionally biased region" description="Low complexity" evidence="1">
    <location>
        <begin position="111"/>
        <end position="122"/>
    </location>
</feature>
<protein>
    <submittedName>
        <fullName evidence="3">Uncharacterized protein</fullName>
    </submittedName>
</protein>
<keyword evidence="2" id="KW-1133">Transmembrane helix</keyword>
<dbReference type="AlphaFoldDB" id="A0A6A4GD97"/>
<evidence type="ECO:0000256" key="2">
    <source>
        <dbReference type="SAM" id="Phobius"/>
    </source>
</evidence>
<keyword evidence="4" id="KW-1185">Reference proteome</keyword>
<reference evidence="3" key="1">
    <citation type="journal article" date="2019" name="Environ. Microbiol.">
        <title>Fungal ecological strategies reflected in gene transcription - a case study of two litter decomposers.</title>
        <authorList>
            <person name="Barbi F."/>
            <person name="Kohler A."/>
            <person name="Barry K."/>
            <person name="Baskaran P."/>
            <person name="Daum C."/>
            <person name="Fauchery L."/>
            <person name="Ihrmark K."/>
            <person name="Kuo A."/>
            <person name="LaButti K."/>
            <person name="Lipzen A."/>
            <person name="Morin E."/>
            <person name="Grigoriev I.V."/>
            <person name="Henrissat B."/>
            <person name="Lindahl B."/>
            <person name="Martin F."/>
        </authorList>
    </citation>
    <scope>NUCLEOTIDE SEQUENCE</scope>
    <source>
        <strain evidence="3">JB14</strain>
    </source>
</reference>
<proteinExistence type="predicted"/>
<dbReference type="Proteomes" id="UP000799118">
    <property type="component" value="Unassembled WGS sequence"/>
</dbReference>
<name>A0A6A4GD97_9AGAR</name>
<dbReference type="EMBL" id="ML770428">
    <property type="protein sequence ID" value="KAE9383522.1"/>
    <property type="molecule type" value="Genomic_DNA"/>
</dbReference>